<name>A0ABX8RAX9_9CLOT</name>
<keyword evidence="6" id="KW-1185">Reference proteome</keyword>
<dbReference type="CDD" id="cd01335">
    <property type="entry name" value="Radical_SAM"/>
    <property type="match status" value="1"/>
</dbReference>
<keyword evidence="3" id="KW-0408">Iron</keyword>
<comment type="function">
    <text evidence="3">Probably acts as a heme chaperone, transferring heme to an unknown acceptor. Binds one molecule of heme per monomer, possibly covalently. Binds 1 [4Fe-4S] cluster. The cluster is coordinated with 3 cysteines and an exchangeable S-adenosyl-L-methionine.</text>
</comment>
<dbReference type="NCBIfam" id="TIGR00539">
    <property type="entry name" value="hemN_rel"/>
    <property type="match status" value="1"/>
</dbReference>
<dbReference type="RefSeq" id="WP_218282903.1">
    <property type="nucleotide sequence ID" value="NZ_CP078093.1"/>
</dbReference>
<dbReference type="InterPro" id="IPR007197">
    <property type="entry name" value="rSAM"/>
</dbReference>
<keyword evidence="3" id="KW-0949">S-adenosyl-L-methionine</keyword>
<evidence type="ECO:0000256" key="2">
    <source>
        <dbReference type="ARBA" id="ARBA00017228"/>
    </source>
</evidence>
<evidence type="ECO:0000313" key="6">
    <source>
        <dbReference type="Proteomes" id="UP000886818"/>
    </source>
</evidence>
<proteinExistence type="inferred from homology"/>
<dbReference type="EMBL" id="CP078093">
    <property type="protein sequence ID" value="QXM06207.1"/>
    <property type="molecule type" value="Genomic_DNA"/>
</dbReference>
<accession>A0ABX8RAX9</accession>
<dbReference type="Pfam" id="PF04055">
    <property type="entry name" value="Radical_SAM"/>
    <property type="match status" value="1"/>
</dbReference>
<dbReference type="InterPro" id="IPR034505">
    <property type="entry name" value="Coproporphyrinogen-III_oxidase"/>
</dbReference>
<keyword evidence="3" id="KW-0143">Chaperone</keyword>
<comment type="subcellular location">
    <subcellularLocation>
        <location evidence="3">Cytoplasm</location>
    </subcellularLocation>
</comment>
<dbReference type="SFLD" id="SFLDF00288">
    <property type="entry name" value="HemN-like__clustered_with_nucl"/>
    <property type="match status" value="1"/>
</dbReference>
<keyword evidence="3" id="KW-0963">Cytoplasm</keyword>
<dbReference type="InterPro" id="IPR004559">
    <property type="entry name" value="HemW-like"/>
</dbReference>
<reference evidence="5" key="1">
    <citation type="submission" date="2021-07" db="EMBL/GenBank/DDBJ databases">
        <title>Complete genome sequence of Crassaminicella sp. 143-21, isolated from a deep-sea hydrothermal vent.</title>
        <authorList>
            <person name="Li X."/>
        </authorList>
    </citation>
    <scope>NUCLEOTIDE SEQUENCE</scope>
    <source>
        <strain evidence="5">143-21</strain>
    </source>
</reference>
<dbReference type="SMART" id="SM00729">
    <property type="entry name" value="Elp3"/>
    <property type="match status" value="1"/>
</dbReference>
<dbReference type="PANTHER" id="PTHR13932">
    <property type="entry name" value="COPROPORPHYRINIGEN III OXIDASE"/>
    <property type="match status" value="1"/>
</dbReference>
<evidence type="ECO:0000256" key="1">
    <source>
        <dbReference type="ARBA" id="ARBA00006100"/>
    </source>
</evidence>
<dbReference type="Pfam" id="PF06969">
    <property type="entry name" value="HemN_C"/>
    <property type="match status" value="1"/>
</dbReference>
<dbReference type="InterPro" id="IPR006638">
    <property type="entry name" value="Elp3/MiaA/NifB-like_rSAM"/>
</dbReference>
<dbReference type="Proteomes" id="UP000886818">
    <property type="component" value="Chromosome"/>
</dbReference>
<dbReference type="InterPro" id="IPR010723">
    <property type="entry name" value="HemN_C"/>
</dbReference>
<keyword evidence="3" id="KW-0479">Metal-binding</keyword>
<protein>
    <recommendedName>
        <fullName evidence="2 3">Heme chaperone HemW</fullName>
    </recommendedName>
</protein>
<dbReference type="PROSITE" id="PS51918">
    <property type="entry name" value="RADICAL_SAM"/>
    <property type="match status" value="1"/>
</dbReference>
<feature type="domain" description="Radical SAM core" evidence="4">
    <location>
        <begin position="1"/>
        <end position="232"/>
    </location>
</feature>
<dbReference type="PANTHER" id="PTHR13932:SF5">
    <property type="entry name" value="RADICAL S-ADENOSYL METHIONINE DOMAIN-CONTAINING PROTEIN 1, MITOCHONDRIAL"/>
    <property type="match status" value="1"/>
</dbReference>
<dbReference type="SFLD" id="SFLDG01065">
    <property type="entry name" value="anaerobic_coproporphyrinogen-I"/>
    <property type="match status" value="1"/>
</dbReference>
<evidence type="ECO:0000256" key="3">
    <source>
        <dbReference type="RuleBase" id="RU364116"/>
    </source>
</evidence>
<dbReference type="SFLD" id="SFLDS00029">
    <property type="entry name" value="Radical_SAM"/>
    <property type="match status" value="1"/>
</dbReference>
<keyword evidence="3" id="KW-0349">Heme</keyword>
<gene>
    <name evidence="5" type="primary">hemW</name>
    <name evidence="5" type="ORF">KVH43_12810</name>
</gene>
<evidence type="ECO:0000259" key="4">
    <source>
        <dbReference type="PROSITE" id="PS51918"/>
    </source>
</evidence>
<comment type="similarity">
    <text evidence="1">Belongs to the anaerobic coproporphyrinogen-III oxidase family. HemW subfamily.</text>
</comment>
<sequence length="379" mass="44755">MKEIGIYIHIPFCKQKCFYCDFCSFSNMEKYITKYIDALREEIRGWKEKLKAYEIKSIFIGGGTPSILPIKEMDKIIDAIYSNFHINKDLEFSIESNPGTLNKENLVYYLNNNVNRLSMGLQAWQDIHLKSLGRIHNKEEFLKNFLLAREIGFENINIDLMFGLPDQSLKDWEETLYHVVQLNPEHISAYSLKIEENTVFNELYEKGSLNLPSEELDRDMHHFAIDYLSAYDYKHYEISNFAKKGKECIHNQIYWKDKEYIGFGLGAHSYFNKKRFSNTKIMEEYIDNIHKNISPCAFEEIISKKDEISEYMFLGLRMIRGIVIDEFKDRFGFNPYDVYGEEIMKLKKQGLLYTDEKSIRLTRKGIDLSNQVFVAFLLD</sequence>
<dbReference type="SFLD" id="SFLDF00562">
    <property type="entry name" value="HemN-like__clustered_with_heat"/>
    <property type="match status" value="1"/>
</dbReference>
<dbReference type="SFLD" id="SFLDG01082">
    <property type="entry name" value="B12-binding_domain_containing"/>
    <property type="match status" value="1"/>
</dbReference>
<keyword evidence="3" id="KW-0411">Iron-sulfur</keyword>
<keyword evidence="3" id="KW-0004">4Fe-4S</keyword>
<evidence type="ECO:0000313" key="5">
    <source>
        <dbReference type="EMBL" id="QXM06207.1"/>
    </source>
</evidence>
<organism evidence="5 6">
    <name type="scientific">Crassaminicella indica</name>
    <dbReference type="NCBI Taxonomy" id="2855394"/>
    <lineage>
        <taxon>Bacteria</taxon>
        <taxon>Bacillati</taxon>
        <taxon>Bacillota</taxon>
        <taxon>Clostridia</taxon>
        <taxon>Eubacteriales</taxon>
        <taxon>Clostridiaceae</taxon>
        <taxon>Crassaminicella</taxon>
    </lineage>
</organism>